<protein>
    <submittedName>
        <fullName evidence="3">HNH/ENDO VII superfamily nuclease</fullName>
    </submittedName>
</protein>
<dbReference type="EMBL" id="RBKT01000001">
    <property type="protein sequence ID" value="RKR88170.1"/>
    <property type="molecule type" value="Genomic_DNA"/>
</dbReference>
<dbReference type="InterPro" id="IPR026835">
    <property type="entry name" value="YqcG_C"/>
</dbReference>
<evidence type="ECO:0000256" key="1">
    <source>
        <dbReference type="SAM" id="MobiDB-lite"/>
    </source>
</evidence>
<feature type="region of interest" description="Disordered" evidence="1">
    <location>
        <begin position="35"/>
        <end position="60"/>
    </location>
</feature>
<dbReference type="Proteomes" id="UP000277671">
    <property type="component" value="Unassembled WGS sequence"/>
</dbReference>
<dbReference type="Pfam" id="PF14410">
    <property type="entry name" value="GH-E"/>
    <property type="match status" value="1"/>
</dbReference>
<accession>A0A495JGK5</accession>
<sequence>MARRNNATGAGANRIAQAAASTFKTKAKVYGPLTAEQARKKAERAAKRKERREATPVAVRDRVKLSAPTKRAIYRDAVRDQNGDFVCEATGGKIPRVTTPDGNTVYINPDTGRRVNPGQGGMTVPQPGTFDFGHRPGHEWADYKKEAIANNYDRARVIKDQDRPEIYRLEQQGPNRSRKFQGP</sequence>
<dbReference type="AlphaFoldDB" id="A0A495JGK5"/>
<organism evidence="3 4">
    <name type="scientific">Micromonospora pisi</name>
    <dbReference type="NCBI Taxonomy" id="589240"/>
    <lineage>
        <taxon>Bacteria</taxon>
        <taxon>Bacillati</taxon>
        <taxon>Actinomycetota</taxon>
        <taxon>Actinomycetes</taxon>
        <taxon>Micromonosporales</taxon>
        <taxon>Micromonosporaceae</taxon>
        <taxon>Micromonospora</taxon>
    </lineage>
</organism>
<reference evidence="3 4" key="1">
    <citation type="submission" date="2018-10" db="EMBL/GenBank/DDBJ databases">
        <title>Sequencing the genomes of 1000 actinobacteria strains.</title>
        <authorList>
            <person name="Klenk H.-P."/>
        </authorList>
    </citation>
    <scope>NUCLEOTIDE SEQUENCE [LARGE SCALE GENOMIC DNA]</scope>
    <source>
        <strain evidence="3 4">DSM 45175</strain>
    </source>
</reference>
<name>A0A495JGK5_9ACTN</name>
<evidence type="ECO:0000313" key="4">
    <source>
        <dbReference type="Proteomes" id="UP000277671"/>
    </source>
</evidence>
<feature type="region of interest" description="Disordered" evidence="1">
    <location>
        <begin position="161"/>
        <end position="183"/>
    </location>
</feature>
<evidence type="ECO:0000313" key="3">
    <source>
        <dbReference type="EMBL" id="RKR88170.1"/>
    </source>
</evidence>
<comment type="caution">
    <text evidence="3">The sequence shown here is derived from an EMBL/GenBank/DDBJ whole genome shotgun (WGS) entry which is preliminary data.</text>
</comment>
<feature type="compositionally biased region" description="Basic and acidic residues" evidence="1">
    <location>
        <begin position="37"/>
        <end position="60"/>
    </location>
</feature>
<keyword evidence="4" id="KW-1185">Reference proteome</keyword>
<evidence type="ECO:0000259" key="2">
    <source>
        <dbReference type="Pfam" id="PF14410"/>
    </source>
</evidence>
<feature type="domain" description="Toxin YqcG C-terminal" evidence="2">
    <location>
        <begin position="122"/>
        <end position="180"/>
    </location>
</feature>
<gene>
    <name evidence="3" type="ORF">BDK92_2478</name>
</gene>
<proteinExistence type="predicted"/>